<dbReference type="EMBL" id="KY623659">
    <property type="protein sequence ID" value="ASD48513.1"/>
    <property type="molecule type" value="Genomic_DNA"/>
</dbReference>
<keyword evidence="2" id="KW-0614">Plasmid</keyword>
<feature type="transmembrane region" description="Helical" evidence="1">
    <location>
        <begin position="134"/>
        <end position="152"/>
    </location>
</feature>
<accession>A0A1Z3ML55</accession>
<evidence type="ECO:0000313" key="2">
    <source>
        <dbReference type="EMBL" id="ASD48513.1"/>
    </source>
</evidence>
<proteinExistence type="predicted"/>
<keyword evidence="1" id="KW-1133">Transmembrane helix</keyword>
<feature type="transmembrane region" description="Helical" evidence="1">
    <location>
        <begin position="201"/>
        <end position="232"/>
    </location>
</feature>
<feature type="transmembrane region" description="Helical" evidence="1">
    <location>
        <begin position="81"/>
        <end position="114"/>
    </location>
</feature>
<organism evidence="2">
    <name type="scientific">Alcaligenes faecalis</name>
    <dbReference type="NCBI Taxonomy" id="511"/>
    <lineage>
        <taxon>Bacteria</taxon>
        <taxon>Pseudomonadati</taxon>
        <taxon>Pseudomonadota</taxon>
        <taxon>Betaproteobacteria</taxon>
        <taxon>Burkholderiales</taxon>
        <taxon>Alcaligenaceae</taxon>
        <taxon>Alcaligenes</taxon>
    </lineage>
</organism>
<evidence type="ECO:0000256" key="1">
    <source>
        <dbReference type="SAM" id="Phobius"/>
    </source>
</evidence>
<feature type="transmembrane region" description="Helical" evidence="1">
    <location>
        <begin position="12"/>
        <end position="32"/>
    </location>
</feature>
<sequence>MRRSRLLQTALANFLFSLIGIFIFGWIALIAAKSVLGYSVLDLWELVTAGNWPILLGTGLIIGFVAFVAPMIFRQILATRILVLISVITLAVVDPWLAIAAVIGVLLSLGLVRAAHGGIGASIMNIFDFSDINLQWKVLFTFGGALIVLGITTMSRISSGIESFLPWPVFSIYGLVTVVFFCFSLGFFIGNFYFPKIISSIWAMLAFVCVMLAINPAVGAIATVYGFLLMFVEGRQADKLYYVDDRAEEIAPYYSFIKNNEAAKMIEHSLTPATTEAEARGIYRHES</sequence>
<dbReference type="AlphaFoldDB" id="A0A1Z3ML55"/>
<geneLocation type="plasmid" evidence="2">
    <name>pGZAF1_VIM</name>
</geneLocation>
<keyword evidence="1" id="KW-0472">Membrane</keyword>
<dbReference type="RefSeq" id="WP_086069308.1">
    <property type="nucleotide sequence ID" value="NZ_KY623659.1"/>
</dbReference>
<name>A0A1Z3ML55_ALCFA</name>
<keyword evidence="1" id="KW-0812">Transmembrane</keyword>
<reference evidence="2" key="1">
    <citation type="submission" date="2017-02" db="EMBL/GenBank/DDBJ databases">
        <title>Emergence of VIM metallo-beta-lactamase producing Alcaligenes faecalis in GAZA, Palestine.</title>
        <authorList>
            <person name="Al Laham N."/>
            <person name="Chavda K."/>
            <person name="Cienfuegos V."/>
            <person name="Kreiswirth B."/>
            <person name="Chen L."/>
        </authorList>
    </citation>
    <scope>NUCLEOTIDE SEQUENCE</scope>
    <source>
        <strain evidence="2">GZAF1</strain>
        <plasmid evidence="2">pGZAF1_VIM</plasmid>
    </source>
</reference>
<feature type="transmembrane region" description="Helical" evidence="1">
    <location>
        <begin position="164"/>
        <end position="189"/>
    </location>
</feature>
<feature type="transmembrane region" description="Helical" evidence="1">
    <location>
        <begin position="52"/>
        <end position="69"/>
    </location>
</feature>
<protein>
    <submittedName>
        <fullName evidence="2">Uncharacterized protein</fullName>
    </submittedName>
</protein>